<evidence type="ECO:0000256" key="3">
    <source>
        <dbReference type="ARBA" id="ARBA00022605"/>
    </source>
</evidence>
<dbReference type="PANTHER" id="PTHR21090">
    <property type="entry name" value="AROM/DEHYDROQUINATE SYNTHASE"/>
    <property type="match status" value="1"/>
</dbReference>
<proteinExistence type="inferred from homology"/>
<feature type="binding site" evidence="7">
    <location>
        <position position="33"/>
    </location>
    <ligand>
        <name>phosphoenolpyruvate</name>
        <dbReference type="ChEBI" id="CHEBI:58702"/>
    </ligand>
</feature>
<keyword evidence="5 7" id="KW-0057">Aromatic amino acid biosynthesis</keyword>
<dbReference type="Pfam" id="PF00275">
    <property type="entry name" value="EPSP_synthase"/>
    <property type="match status" value="2"/>
</dbReference>
<comment type="similarity">
    <text evidence="2 7">Belongs to the EPSP synthase family.</text>
</comment>
<feature type="binding site" evidence="7">
    <location>
        <position position="408"/>
    </location>
    <ligand>
        <name>phosphoenolpyruvate</name>
        <dbReference type="ChEBI" id="CHEBI:58702"/>
    </ligand>
</feature>
<dbReference type="GO" id="GO:0003866">
    <property type="term" value="F:3-phosphoshikimate 1-carboxyvinyltransferase activity"/>
    <property type="evidence" value="ECO:0007669"/>
    <property type="project" value="UniProtKB-UniRule"/>
</dbReference>
<dbReference type="GO" id="GO:0009423">
    <property type="term" value="P:chorismate biosynthetic process"/>
    <property type="evidence" value="ECO:0007669"/>
    <property type="project" value="UniProtKB-UniRule"/>
</dbReference>
<feature type="binding site" evidence="7">
    <location>
        <position position="383"/>
    </location>
    <ligand>
        <name>phosphoenolpyruvate</name>
        <dbReference type="ChEBI" id="CHEBI:58702"/>
    </ligand>
</feature>
<dbReference type="SUPFAM" id="SSF55205">
    <property type="entry name" value="EPT/RTPC-like"/>
    <property type="match status" value="1"/>
</dbReference>
<dbReference type="InterPro" id="IPR001986">
    <property type="entry name" value="Enolpyruvate_Tfrase_dom"/>
</dbReference>
<feature type="binding site" evidence="7">
    <location>
        <position position="161"/>
    </location>
    <ligand>
        <name>3-phosphoshikimate</name>
        <dbReference type="ChEBI" id="CHEBI:145989"/>
    </ligand>
</feature>
<feature type="binding site" evidence="7">
    <location>
        <position position="338"/>
    </location>
    <ligand>
        <name>phosphoenolpyruvate</name>
        <dbReference type="ChEBI" id="CHEBI:58702"/>
    </ligand>
</feature>
<evidence type="ECO:0000313" key="10">
    <source>
        <dbReference type="Proteomes" id="UP000297635"/>
    </source>
</evidence>
<dbReference type="UniPathway" id="UPA00053">
    <property type="reaction ID" value="UER00089"/>
</dbReference>
<feature type="binding site" evidence="7">
    <location>
        <position position="188"/>
    </location>
    <ligand>
        <name>3-phosphoshikimate</name>
        <dbReference type="ChEBI" id="CHEBI:145989"/>
    </ligand>
</feature>
<sequence>MVSVRHKIQTDNEHPHIPPEEFLETRISLPLSKSMSARALIINALTSGSSPLPKVAECDDTDTMVSALRDDSESLHRTVNVGAAGTTMRFLTAYYACRPGCDITLDGSERMRQRPISVLVDALRTLGADIKYIGEEGYPPLRIRGKKLKGGELSLVSSVSSQYISALLMTAPAMADGLKLTLLGEITSRPYILMTLRMMRDHGVESEFYLNTITIPPSTYRAPSSPREIEGDWSAAAAWYEIEALSAGAVTIDNLVNDSCQGDRCLADIYSKIGVDTDWVGEDGGTDLLANPDADARANIDFSDCPDLAQYVTVTCVMLGIPFNFTGLHTLAIKETDRVAALKNELTKLGIMLDDSIPGTLRWDGRRVRITEMPVFDTYNDHRMAMSLAPIALYIPGIIIRDAEVVTKSYPGFWQDLSSAGFSILEANEEEPSDSEKEGDK</sequence>
<keyword evidence="7" id="KW-0963">Cytoplasm</keyword>
<feature type="binding site" evidence="7">
    <location>
        <position position="34"/>
    </location>
    <ligand>
        <name>3-phosphoshikimate</name>
        <dbReference type="ChEBI" id="CHEBI:145989"/>
    </ligand>
</feature>
<dbReference type="AlphaFoldDB" id="A0A4Z0V8U0"/>
<comment type="subunit">
    <text evidence="7">Monomer.</text>
</comment>
<keyword evidence="10" id="KW-1185">Reference proteome</keyword>
<feature type="binding site" evidence="7">
    <location>
        <position position="162"/>
    </location>
    <ligand>
        <name>phosphoenolpyruvate</name>
        <dbReference type="ChEBI" id="CHEBI:58702"/>
    </ligand>
</feature>
<accession>A0A4Z0V8U0</accession>
<organism evidence="9 10">
    <name type="scientific">Duncaniella freteri</name>
    <dbReference type="NCBI Taxonomy" id="2530391"/>
    <lineage>
        <taxon>Bacteria</taxon>
        <taxon>Pseudomonadati</taxon>
        <taxon>Bacteroidota</taxon>
        <taxon>Bacteroidia</taxon>
        <taxon>Bacteroidales</taxon>
        <taxon>Muribaculaceae</taxon>
        <taxon>Duncaniella</taxon>
    </lineage>
</organism>
<evidence type="ECO:0000256" key="5">
    <source>
        <dbReference type="ARBA" id="ARBA00023141"/>
    </source>
</evidence>
<dbReference type="HAMAP" id="MF_00210">
    <property type="entry name" value="EPSP_synth"/>
    <property type="match status" value="1"/>
</dbReference>
<dbReference type="GO" id="GO:0005737">
    <property type="term" value="C:cytoplasm"/>
    <property type="evidence" value="ECO:0007669"/>
    <property type="project" value="UniProtKB-SubCell"/>
</dbReference>
<feature type="binding site" evidence="7">
    <location>
        <position position="38"/>
    </location>
    <ligand>
        <name>3-phosphoshikimate</name>
        <dbReference type="ChEBI" id="CHEBI:145989"/>
    </ligand>
</feature>
<comment type="caution">
    <text evidence="7">Lacks conserved residue(s) required for the propagation of feature annotation.</text>
</comment>
<comment type="catalytic activity">
    <reaction evidence="6">
        <text>3-phosphoshikimate + phosphoenolpyruvate = 5-O-(1-carboxyvinyl)-3-phosphoshikimate + phosphate</text>
        <dbReference type="Rhea" id="RHEA:21256"/>
        <dbReference type="ChEBI" id="CHEBI:43474"/>
        <dbReference type="ChEBI" id="CHEBI:57701"/>
        <dbReference type="ChEBI" id="CHEBI:58702"/>
        <dbReference type="ChEBI" id="CHEBI:145989"/>
        <dbReference type="EC" id="2.5.1.19"/>
    </reaction>
    <physiologicalReaction direction="left-to-right" evidence="6">
        <dbReference type="Rhea" id="RHEA:21257"/>
    </physiologicalReaction>
</comment>
<reference evidence="9 10" key="1">
    <citation type="submission" date="2019-02" db="EMBL/GenBank/DDBJ databases">
        <title>Isolation and identification of novel species under the genus Muribaculum.</title>
        <authorList>
            <person name="Miyake S."/>
            <person name="Ding Y."/>
            <person name="Low A."/>
            <person name="Soh M."/>
            <person name="Seedorf H."/>
        </authorList>
    </citation>
    <scope>NUCLEOTIDE SEQUENCE [LARGE SCALE GENOMIC DNA]</scope>
    <source>
        <strain evidence="9 10">TLL-A3</strain>
    </source>
</reference>
<dbReference type="Gene3D" id="3.65.10.10">
    <property type="entry name" value="Enolpyruvate transferase domain"/>
    <property type="match status" value="2"/>
</dbReference>
<dbReference type="EMBL" id="SJSA01000001">
    <property type="protein sequence ID" value="TGG40033.1"/>
    <property type="molecule type" value="Genomic_DNA"/>
</dbReference>
<evidence type="ECO:0000256" key="4">
    <source>
        <dbReference type="ARBA" id="ARBA00022679"/>
    </source>
</evidence>
<feature type="domain" description="Enolpyruvate transferase" evidence="8">
    <location>
        <begin position="77"/>
        <end position="417"/>
    </location>
</feature>
<evidence type="ECO:0000259" key="8">
    <source>
        <dbReference type="Pfam" id="PF00275"/>
    </source>
</evidence>
<feature type="binding site" evidence="7">
    <location>
        <position position="114"/>
    </location>
    <ligand>
        <name>phosphoenolpyruvate</name>
        <dbReference type="ChEBI" id="CHEBI:58702"/>
    </ligand>
</feature>
<keyword evidence="3 7" id="KW-0028">Amino-acid biosynthesis</keyword>
<dbReference type="InterPro" id="IPR036968">
    <property type="entry name" value="Enolpyruvate_Tfrase_sf"/>
</dbReference>
<feature type="domain" description="Enolpyruvate transferase" evidence="8">
    <location>
        <begin position="23"/>
        <end position="69"/>
    </location>
</feature>
<comment type="pathway">
    <text evidence="1 7">Metabolic intermediate biosynthesis; chorismate biosynthesis; chorismate from D-erythrose 4-phosphate and phosphoenolpyruvate: step 6/7.</text>
</comment>
<keyword evidence="4 7" id="KW-0808">Transferase</keyword>
<comment type="caution">
    <text evidence="9">The sequence shown here is derived from an EMBL/GenBank/DDBJ whole genome shotgun (WGS) entry which is preliminary data.</text>
</comment>
<dbReference type="PIRSF" id="PIRSF000505">
    <property type="entry name" value="EPSPS"/>
    <property type="match status" value="1"/>
</dbReference>
<dbReference type="GO" id="GO:0008652">
    <property type="term" value="P:amino acid biosynthetic process"/>
    <property type="evidence" value="ECO:0007669"/>
    <property type="project" value="UniProtKB-KW"/>
</dbReference>
<comment type="function">
    <text evidence="7">Catalyzes the transfer of the enolpyruvyl moiety of phosphoenolpyruvate (PEP) to the 5-hydroxyl of shikimate-3-phosphate (S3P) to produce enolpyruvyl shikimate-3-phosphate and inorganic phosphate.</text>
</comment>
<evidence type="ECO:0000256" key="1">
    <source>
        <dbReference type="ARBA" id="ARBA00004811"/>
    </source>
</evidence>
<feature type="active site" description="Proton acceptor" evidence="7">
    <location>
        <position position="307"/>
    </location>
</feature>
<feature type="binding site" evidence="7">
    <location>
        <position position="160"/>
    </location>
    <ligand>
        <name>3-phosphoshikimate</name>
        <dbReference type="ChEBI" id="CHEBI:145989"/>
    </ligand>
</feature>
<gene>
    <name evidence="7" type="primary">aroA</name>
    <name evidence="9" type="ORF">EZ315_04710</name>
</gene>
<feature type="binding site" evidence="7">
    <location>
        <position position="334"/>
    </location>
    <ligand>
        <name>3-phosphoshikimate</name>
        <dbReference type="ChEBI" id="CHEBI:145989"/>
    </ligand>
</feature>
<dbReference type="InterPro" id="IPR013792">
    <property type="entry name" value="RNA3'P_cycl/enolpyr_Trfase_a/b"/>
</dbReference>
<dbReference type="InterPro" id="IPR006264">
    <property type="entry name" value="EPSP_synthase"/>
</dbReference>
<dbReference type="Proteomes" id="UP000297635">
    <property type="component" value="Unassembled WGS sequence"/>
</dbReference>
<evidence type="ECO:0000313" key="9">
    <source>
        <dbReference type="EMBL" id="TGG40033.1"/>
    </source>
</evidence>
<evidence type="ECO:0000256" key="6">
    <source>
        <dbReference type="ARBA" id="ARBA00044633"/>
    </source>
</evidence>
<name>A0A4Z0V8U0_9BACT</name>
<feature type="binding site" evidence="7">
    <location>
        <position position="307"/>
    </location>
    <ligand>
        <name>3-phosphoshikimate</name>
        <dbReference type="ChEBI" id="CHEBI:145989"/>
    </ligand>
</feature>
<evidence type="ECO:0000256" key="7">
    <source>
        <dbReference type="HAMAP-Rule" id="MF_00210"/>
    </source>
</evidence>
<protein>
    <recommendedName>
        <fullName evidence="7">3-phosphoshikimate 1-carboxyvinyltransferase</fullName>
        <ecNumber evidence="7">2.5.1.19</ecNumber>
    </recommendedName>
    <alternativeName>
        <fullName evidence="7">5-enolpyruvylshikimate-3-phosphate synthase</fullName>
        <shortName evidence="7">EPSP synthase</shortName>
        <shortName evidence="7">EPSPS</shortName>
    </alternativeName>
</protein>
<feature type="binding site" evidence="7">
    <location>
        <position position="85"/>
    </location>
    <ligand>
        <name>phosphoenolpyruvate</name>
        <dbReference type="ChEBI" id="CHEBI:58702"/>
    </ligand>
</feature>
<feature type="binding site" evidence="7">
    <location>
        <position position="33"/>
    </location>
    <ligand>
        <name>3-phosphoshikimate</name>
        <dbReference type="ChEBI" id="CHEBI:145989"/>
    </ligand>
</feature>
<dbReference type="PANTHER" id="PTHR21090:SF5">
    <property type="entry name" value="PENTAFUNCTIONAL AROM POLYPEPTIDE"/>
    <property type="match status" value="1"/>
</dbReference>
<comment type="subcellular location">
    <subcellularLocation>
        <location evidence="7">Cytoplasm</location>
    </subcellularLocation>
</comment>
<feature type="binding site" evidence="7">
    <location>
        <position position="162"/>
    </location>
    <ligand>
        <name>3-phosphoshikimate</name>
        <dbReference type="ChEBI" id="CHEBI:145989"/>
    </ligand>
</feature>
<dbReference type="EC" id="2.5.1.19" evidence="7"/>
<dbReference type="GO" id="GO:0009073">
    <property type="term" value="P:aromatic amino acid family biosynthetic process"/>
    <property type="evidence" value="ECO:0007669"/>
    <property type="project" value="UniProtKB-KW"/>
</dbReference>
<evidence type="ECO:0000256" key="2">
    <source>
        <dbReference type="ARBA" id="ARBA00009948"/>
    </source>
</evidence>